<keyword evidence="1" id="KW-0460">Magnesium</keyword>
<dbReference type="PANTHER" id="PTHR43777">
    <property type="entry name" value="MOLYBDENUM COFACTOR CYTIDYLYLTRANSFERASE"/>
    <property type="match status" value="1"/>
</dbReference>
<dbReference type="RefSeq" id="WP_188659686.1">
    <property type="nucleotide sequence ID" value="NZ_BMKC01000001.1"/>
</dbReference>
<keyword evidence="5" id="KW-1185">Reference proteome</keyword>
<feature type="domain" description="MobA-like NTP transferase" evidence="3">
    <location>
        <begin position="9"/>
        <end position="168"/>
    </location>
</feature>
<dbReference type="Gene3D" id="3.90.550.10">
    <property type="entry name" value="Spore Coat Polysaccharide Biosynthesis Protein SpsA, Chain A"/>
    <property type="match status" value="1"/>
</dbReference>
<dbReference type="Pfam" id="PF12804">
    <property type="entry name" value="NTP_transf_3"/>
    <property type="match status" value="1"/>
</dbReference>
<evidence type="ECO:0000259" key="3">
    <source>
        <dbReference type="Pfam" id="PF12804"/>
    </source>
</evidence>
<evidence type="ECO:0000256" key="1">
    <source>
        <dbReference type="ARBA" id="ARBA00022842"/>
    </source>
</evidence>
<name>A0ABQ1HAQ9_9GAMM</name>
<accession>A0ABQ1HAQ9</accession>
<gene>
    <name evidence="4" type="ORF">GCM10011521_00180</name>
</gene>
<dbReference type="CDD" id="cd04182">
    <property type="entry name" value="GT_2_like_f"/>
    <property type="match status" value="1"/>
</dbReference>
<comment type="caution">
    <text evidence="4">The sequence shown here is derived from an EMBL/GenBank/DDBJ whole genome shotgun (WGS) entry which is preliminary data.</text>
</comment>
<feature type="compositionally biased region" description="Basic and acidic residues" evidence="2">
    <location>
        <begin position="181"/>
        <end position="194"/>
    </location>
</feature>
<evidence type="ECO:0000256" key="2">
    <source>
        <dbReference type="SAM" id="MobiDB-lite"/>
    </source>
</evidence>
<dbReference type="PANTHER" id="PTHR43777:SF1">
    <property type="entry name" value="MOLYBDENUM COFACTOR CYTIDYLYLTRANSFERASE"/>
    <property type="match status" value="1"/>
</dbReference>
<sequence>MTLPQHALLVLAAGASRRLGEPKQLLRVDGESLVRRALRFGLATNPAQALLVLGAGADEVRNEVAGLPVTPLVCENWQAGLGASLATGVQALGGDIAGALVVLCDQPALDGAHLQALVAAWRRDPAQAAASAYAGVLGVPALLPCAWFEELASGRDDRGARGLLRRHARQVSAVPAPGLAHDLDTPAQREEWRARSSLGPKDPAE</sequence>
<dbReference type="SUPFAM" id="SSF53448">
    <property type="entry name" value="Nucleotide-diphospho-sugar transferases"/>
    <property type="match status" value="1"/>
</dbReference>
<proteinExistence type="predicted"/>
<dbReference type="EMBL" id="BMKC01000001">
    <property type="protein sequence ID" value="GGA66067.1"/>
    <property type="molecule type" value="Genomic_DNA"/>
</dbReference>
<dbReference type="Proteomes" id="UP000623419">
    <property type="component" value="Unassembled WGS sequence"/>
</dbReference>
<feature type="region of interest" description="Disordered" evidence="2">
    <location>
        <begin position="175"/>
        <end position="205"/>
    </location>
</feature>
<organism evidence="4 5">
    <name type="scientific">Arenimonas soli</name>
    <dbReference type="NCBI Taxonomy" id="2269504"/>
    <lineage>
        <taxon>Bacteria</taxon>
        <taxon>Pseudomonadati</taxon>
        <taxon>Pseudomonadota</taxon>
        <taxon>Gammaproteobacteria</taxon>
        <taxon>Lysobacterales</taxon>
        <taxon>Lysobacteraceae</taxon>
        <taxon>Arenimonas</taxon>
    </lineage>
</organism>
<protein>
    <recommendedName>
        <fullName evidence="3">MobA-like NTP transferase domain-containing protein</fullName>
    </recommendedName>
</protein>
<evidence type="ECO:0000313" key="4">
    <source>
        <dbReference type="EMBL" id="GGA66067.1"/>
    </source>
</evidence>
<dbReference type="InterPro" id="IPR029044">
    <property type="entry name" value="Nucleotide-diphossugar_trans"/>
</dbReference>
<dbReference type="InterPro" id="IPR025877">
    <property type="entry name" value="MobA-like_NTP_Trfase"/>
</dbReference>
<reference evidence="5" key="1">
    <citation type="journal article" date="2019" name="Int. J. Syst. Evol. Microbiol.">
        <title>The Global Catalogue of Microorganisms (GCM) 10K type strain sequencing project: providing services to taxonomists for standard genome sequencing and annotation.</title>
        <authorList>
            <consortium name="The Broad Institute Genomics Platform"/>
            <consortium name="The Broad Institute Genome Sequencing Center for Infectious Disease"/>
            <person name="Wu L."/>
            <person name="Ma J."/>
        </authorList>
    </citation>
    <scope>NUCLEOTIDE SEQUENCE [LARGE SCALE GENOMIC DNA]</scope>
    <source>
        <strain evidence="5">CGMCC 1.15905</strain>
    </source>
</reference>
<evidence type="ECO:0000313" key="5">
    <source>
        <dbReference type="Proteomes" id="UP000623419"/>
    </source>
</evidence>